<reference evidence="2" key="3">
    <citation type="submission" date="2015-06" db="UniProtKB">
        <authorList>
            <consortium name="EnsemblMetazoa"/>
        </authorList>
    </citation>
    <scope>IDENTIFICATION</scope>
</reference>
<dbReference type="EMBL" id="KB295478">
    <property type="protein sequence ID" value="ELU13103.1"/>
    <property type="molecule type" value="Genomic_DNA"/>
</dbReference>
<dbReference type="Proteomes" id="UP000014760">
    <property type="component" value="Unassembled WGS sequence"/>
</dbReference>
<reference evidence="1 3" key="2">
    <citation type="journal article" date="2013" name="Nature">
        <title>Insights into bilaterian evolution from three spiralian genomes.</title>
        <authorList>
            <person name="Simakov O."/>
            <person name="Marletaz F."/>
            <person name="Cho S.J."/>
            <person name="Edsinger-Gonzales E."/>
            <person name="Havlak P."/>
            <person name="Hellsten U."/>
            <person name="Kuo D.H."/>
            <person name="Larsson T."/>
            <person name="Lv J."/>
            <person name="Arendt D."/>
            <person name="Savage R."/>
            <person name="Osoegawa K."/>
            <person name="de Jong P."/>
            <person name="Grimwood J."/>
            <person name="Chapman J.A."/>
            <person name="Shapiro H."/>
            <person name="Aerts A."/>
            <person name="Otillar R.P."/>
            <person name="Terry A.Y."/>
            <person name="Boore J.L."/>
            <person name="Grigoriev I.V."/>
            <person name="Lindberg D.R."/>
            <person name="Seaver E.C."/>
            <person name="Weisblat D.A."/>
            <person name="Putnam N.H."/>
            <person name="Rokhsar D.S."/>
        </authorList>
    </citation>
    <scope>NUCLEOTIDE SEQUENCE</scope>
    <source>
        <strain evidence="1 3">I ESC-2004</strain>
    </source>
</reference>
<dbReference type="HOGENOM" id="CLU_1541569_0_0_1"/>
<evidence type="ECO:0000313" key="2">
    <source>
        <dbReference type="EnsemblMetazoa" id="CapteP207614"/>
    </source>
</evidence>
<keyword evidence="3" id="KW-1185">Reference proteome</keyword>
<protein>
    <submittedName>
        <fullName evidence="1 2">Uncharacterized protein</fullName>
    </submittedName>
</protein>
<evidence type="ECO:0000313" key="3">
    <source>
        <dbReference type="Proteomes" id="UP000014760"/>
    </source>
</evidence>
<dbReference type="AlphaFoldDB" id="R7V2M5"/>
<reference evidence="3" key="1">
    <citation type="submission" date="2012-12" db="EMBL/GenBank/DDBJ databases">
        <authorList>
            <person name="Hellsten U."/>
            <person name="Grimwood J."/>
            <person name="Chapman J.A."/>
            <person name="Shapiro H."/>
            <person name="Aerts A."/>
            <person name="Otillar R.P."/>
            <person name="Terry A.Y."/>
            <person name="Boore J.L."/>
            <person name="Simakov O."/>
            <person name="Marletaz F."/>
            <person name="Cho S.-J."/>
            <person name="Edsinger-Gonzales E."/>
            <person name="Havlak P."/>
            <person name="Kuo D.-H."/>
            <person name="Larsson T."/>
            <person name="Lv J."/>
            <person name="Arendt D."/>
            <person name="Savage R."/>
            <person name="Osoegawa K."/>
            <person name="de Jong P."/>
            <person name="Lindberg D.R."/>
            <person name="Seaver E.C."/>
            <person name="Weisblat D.A."/>
            <person name="Putnam N.H."/>
            <person name="Grigoriev I.V."/>
            <person name="Rokhsar D.S."/>
        </authorList>
    </citation>
    <scope>NUCLEOTIDE SEQUENCE</scope>
    <source>
        <strain evidence="3">I ESC-2004</strain>
    </source>
</reference>
<dbReference type="OrthoDB" id="6147018at2759"/>
<dbReference type="EnsemblMetazoa" id="CapteT207614">
    <property type="protein sequence ID" value="CapteP207614"/>
    <property type="gene ID" value="CapteG207614"/>
</dbReference>
<name>R7V2M5_CAPTE</name>
<sequence length="174" mass="19975">MGSSRPGRATASYITAKSTSNQRIEAFWGQLRKQCTDHWIDLLSTLEEAGYFVGDFVDKNIMQFTLTGVIQLGVYMQYTSSFYCCVGREASNIYVKECHHFGIIIMVAQRIGFHSDHLEQPYNPEEPKKSSQWKTERYVSRAKPLQYTIVYHSDATGGNWTAPRTVHCEEFHSM</sequence>
<organism evidence="1">
    <name type="scientific">Capitella teleta</name>
    <name type="common">Polychaete worm</name>
    <dbReference type="NCBI Taxonomy" id="283909"/>
    <lineage>
        <taxon>Eukaryota</taxon>
        <taxon>Metazoa</taxon>
        <taxon>Spiralia</taxon>
        <taxon>Lophotrochozoa</taxon>
        <taxon>Annelida</taxon>
        <taxon>Polychaeta</taxon>
        <taxon>Sedentaria</taxon>
        <taxon>Scolecida</taxon>
        <taxon>Capitellidae</taxon>
        <taxon>Capitella</taxon>
    </lineage>
</organism>
<gene>
    <name evidence="1" type="ORF">CAPTEDRAFT_207614</name>
</gene>
<dbReference type="EMBL" id="AMQN01019231">
    <property type="status" value="NOT_ANNOTATED_CDS"/>
    <property type="molecule type" value="Genomic_DNA"/>
</dbReference>
<proteinExistence type="predicted"/>
<accession>R7V2M5</accession>
<evidence type="ECO:0000313" key="1">
    <source>
        <dbReference type="EMBL" id="ELU13103.1"/>
    </source>
</evidence>